<sequence length="438" mass="49036">MAEKENKKRKRQSNGADALNKKVAFDGAEAGRVKITYKDQAGLHPVVVSTPGITAPTIPFKAYTKPLSSKGSSDDSIKPNTHDLLLHSQKHPRLDYAATPITLDQDLSHYIAVFDPTTKQIQITRAHHLSLRSKLRSDKEDDQSKRKRTIGQQREELGREFGTKKAKKAIADKTVNAIVKDAKGKGKKDDVQDAILDSMADSAVPALKEEEQLEAGLASKPIPKPNLAAETVEDVYTFNTLIPSSDARLVDIKEWIEKTQAEEAMNFGHRFPAYRVQAIGKREDVMRLKALRYLTLLLDFHDALQNAGKAGKKVPKKDVLDRKLESWPAALVSSVRQRFSNPSNELPKWHLQNFHTHMCALSLFVDGWTTDTTHLKDDLKLETKEIGQYFRELGCKVGPPTEAERERMGIKKAMAAATKIAKLKLPLDFPKARVGRKR</sequence>
<keyword evidence="1" id="KW-0240">DNA-directed RNA polymerase</keyword>
<keyword evidence="2" id="KW-1185">Reference proteome</keyword>
<accession>A0ACC3N668</accession>
<keyword evidence="1" id="KW-0804">Transcription</keyword>
<comment type="caution">
    <text evidence="1">The sequence shown here is derived from an EMBL/GenBank/DDBJ whole genome shotgun (WGS) entry which is preliminary data.</text>
</comment>
<evidence type="ECO:0000313" key="2">
    <source>
        <dbReference type="Proteomes" id="UP001281147"/>
    </source>
</evidence>
<protein>
    <submittedName>
        <fullName evidence="1">DNA-directed RNA polymerase I subunit rpa49</fullName>
    </submittedName>
</protein>
<dbReference type="EMBL" id="JAUTXU010000083">
    <property type="protein sequence ID" value="KAK3710597.1"/>
    <property type="molecule type" value="Genomic_DNA"/>
</dbReference>
<proteinExistence type="predicted"/>
<dbReference type="Proteomes" id="UP001281147">
    <property type="component" value="Unassembled WGS sequence"/>
</dbReference>
<gene>
    <name evidence="1" type="primary">RPA49_2</name>
    <name evidence="1" type="ORF">LTR37_010224</name>
</gene>
<reference evidence="1" key="1">
    <citation type="submission" date="2023-07" db="EMBL/GenBank/DDBJ databases">
        <title>Black Yeasts Isolated from many extreme environments.</title>
        <authorList>
            <person name="Coleine C."/>
            <person name="Stajich J.E."/>
            <person name="Selbmann L."/>
        </authorList>
    </citation>
    <scope>NUCLEOTIDE SEQUENCE</scope>
    <source>
        <strain evidence="1">CCFEE 5714</strain>
    </source>
</reference>
<name>A0ACC3N668_9PEZI</name>
<evidence type="ECO:0000313" key="1">
    <source>
        <dbReference type="EMBL" id="KAK3710597.1"/>
    </source>
</evidence>
<organism evidence="1 2">
    <name type="scientific">Vermiconidia calcicola</name>
    <dbReference type="NCBI Taxonomy" id="1690605"/>
    <lineage>
        <taxon>Eukaryota</taxon>
        <taxon>Fungi</taxon>
        <taxon>Dikarya</taxon>
        <taxon>Ascomycota</taxon>
        <taxon>Pezizomycotina</taxon>
        <taxon>Dothideomycetes</taxon>
        <taxon>Dothideomycetidae</taxon>
        <taxon>Mycosphaerellales</taxon>
        <taxon>Extremaceae</taxon>
        <taxon>Vermiconidia</taxon>
    </lineage>
</organism>